<feature type="transmembrane region" description="Helical" evidence="2">
    <location>
        <begin position="21"/>
        <end position="42"/>
    </location>
</feature>
<organism evidence="3 4">
    <name type="scientific">Azospirillum thiophilum</name>
    <dbReference type="NCBI Taxonomy" id="528244"/>
    <lineage>
        <taxon>Bacteria</taxon>
        <taxon>Pseudomonadati</taxon>
        <taxon>Pseudomonadota</taxon>
        <taxon>Alphaproteobacteria</taxon>
        <taxon>Rhodospirillales</taxon>
        <taxon>Azospirillaceae</taxon>
        <taxon>Azospirillum</taxon>
    </lineage>
</organism>
<keyword evidence="4" id="KW-1185">Reference proteome</keyword>
<accession>A0AAC8ZTS3</accession>
<reference evidence="4" key="1">
    <citation type="submission" date="2015-08" db="EMBL/GenBank/DDBJ databases">
        <title>Complete Genome Sequence of Azospirillum thiophilum BV-S.</title>
        <authorList>
            <person name="Fomenkov A."/>
            <person name="Vincze T."/>
            <person name="Grabovich M."/>
            <person name="Dubinina G."/>
            <person name="Orlova M."/>
            <person name="Belousova E."/>
            <person name="Roberts R.J."/>
        </authorList>
    </citation>
    <scope>NUCLEOTIDE SEQUENCE [LARGE SCALE GENOMIC DNA]</scope>
    <source>
        <strain evidence="4">BV-S</strain>
    </source>
</reference>
<feature type="region of interest" description="Disordered" evidence="1">
    <location>
        <begin position="53"/>
        <end position="85"/>
    </location>
</feature>
<gene>
    <name evidence="3" type="ORF">AL072_10055</name>
</gene>
<evidence type="ECO:0000256" key="1">
    <source>
        <dbReference type="SAM" id="MobiDB-lite"/>
    </source>
</evidence>
<keyword evidence="2" id="KW-0812">Transmembrane</keyword>
<proteinExistence type="predicted"/>
<evidence type="ECO:0000256" key="2">
    <source>
        <dbReference type="SAM" id="Phobius"/>
    </source>
</evidence>
<keyword evidence="2" id="KW-0472">Membrane</keyword>
<keyword evidence="2" id="KW-1133">Transmembrane helix</keyword>
<protein>
    <recommendedName>
        <fullName evidence="5">DUF2946 domain-containing protein</fullName>
    </recommendedName>
</protein>
<dbReference type="AlphaFoldDB" id="A0AAC8ZTS3"/>
<evidence type="ECO:0008006" key="5">
    <source>
        <dbReference type="Google" id="ProtNLM"/>
    </source>
</evidence>
<evidence type="ECO:0000313" key="3">
    <source>
        <dbReference type="EMBL" id="ALG71198.1"/>
    </source>
</evidence>
<name>A0AAC8ZTS3_9PROT</name>
<dbReference type="Proteomes" id="UP000069935">
    <property type="component" value="Chromosome 1"/>
</dbReference>
<dbReference type="KEGG" id="ati:AL072_10055"/>
<reference evidence="3 4" key="2">
    <citation type="journal article" date="2016" name="Genome Announc.">
        <title>Complete Genome Sequence of a Strain of Azospirillum thiophilum Isolated from a Sulfide Spring.</title>
        <authorList>
            <person name="Fomenkov A."/>
            <person name="Vincze T."/>
            <person name="Grabovich M."/>
            <person name="Anton B.P."/>
            <person name="Dubinina G."/>
            <person name="Orlova M."/>
            <person name="Belousova E."/>
            <person name="Roberts R.J."/>
        </authorList>
    </citation>
    <scope>NUCLEOTIDE SEQUENCE [LARGE SCALE GENOMIC DNA]</scope>
    <source>
        <strain evidence="3 4">BV-S</strain>
    </source>
</reference>
<sequence>MQVPLRFADRMRGLRIGIGAPALPPGLILCLILGLCLGFVLWSGTASAACPHGEPGAAVSAPTDAPPADALHGLSAPSHGRHAQDKHHKALPSCCTGMACAAMHAGLPAGGAAVPVRPAGASLPWAVVLLGEGLGLRPDPPPPRLG</sequence>
<evidence type="ECO:0000313" key="4">
    <source>
        <dbReference type="Proteomes" id="UP000069935"/>
    </source>
</evidence>
<dbReference type="EMBL" id="CP012401">
    <property type="protein sequence ID" value="ALG71198.1"/>
    <property type="molecule type" value="Genomic_DNA"/>
</dbReference>